<evidence type="ECO:0000256" key="1">
    <source>
        <dbReference type="SAM" id="MobiDB-lite"/>
    </source>
</evidence>
<feature type="region of interest" description="Disordered" evidence="1">
    <location>
        <begin position="86"/>
        <end position="106"/>
    </location>
</feature>
<dbReference type="AlphaFoldDB" id="A0A559MFF9"/>
<reference evidence="2 3" key="1">
    <citation type="submission" date="2018-05" db="EMBL/GenBank/DDBJ databases">
        <title>Genome sequencing and assembly of the regulated plant pathogen Lachnellula willkommii and related sister species for the development of diagnostic species identification markers.</title>
        <authorList>
            <person name="Giroux E."/>
            <person name="Bilodeau G."/>
        </authorList>
    </citation>
    <scope>NUCLEOTIDE SEQUENCE [LARGE SCALE GENOMIC DNA]</scope>
    <source>
        <strain evidence="2 3">CBS 172.35</strain>
    </source>
</reference>
<keyword evidence="3" id="KW-1185">Reference proteome</keyword>
<sequence>MAPPPTETDLFFARYQTPLLMGTFGTQICHHQYIKRAEPSIASSVKGAIGATNFPRTLRAGLGWGVVFLGLLTKITLAKQAIRDHTDPVLAQSPQKKPWSRLSEAS</sequence>
<accession>A0A559MFF9</accession>
<organism evidence="2 3">
    <name type="scientific">Lachnellula willkommii</name>
    <dbReference type="NCBI Taxonomy" id="215461"/>
    <lineage>
        <taxon>Eukaryota</taxon>
        <taxon>Fungi</taxon>
        <taxon>Dikarya</taxon>
        <taxon>Ascomycota</taxon>
        <taxon>Pezizomycotina</taxon>
        <taxon>Leotiomycetes</taxon>
        <taxon>Helotiales</taxon>
        <taxon>Lachnaceae</taxon>
        <taxon>Lachnellula</taxon>
    </lineage>
</organism>
<protein>
    <submittedName>
        <fullName evidence="2">Uncharacterized protein</fullName>
    </submittedName>
</protein>
<name>A0A559MFF9_9HELO</name>
<proteinExistence type="predicted"/>
<evidence type="ECO:0000313" key="2">
    <source>
        <dbReference type="EMBL" id="TVY91702.1"/>
    </source>
</evidence>
<evidence type="ECO:0000313" key="3">
    <source>
        <dbReference type="Proteomes" id="UP000315522"/>
    </source>
</evidence>
<comment type="caution">
    <text evidence="2">The sequence shown here is derived from an EMBL/GenBank/DDBJ whole genome shotgun (WGS) entry which is preliminary data.</text>
</comment>
<dbReference type="Proteomes" id="UP000315522">
    <property type="component" value="Unassembled WGS sequence"/>
</dbReference>
<dbReference type="EMBL" id="QGML01000485">
    <property type="protein sequence ID" value="TVY91702.1"/>
    <property type="molecule type" value="Genomic_DNA"/>
</dbReference>
<gene>
    <name evidence="2" type="ORF">LAWI1_G001840</name>
</gene>